<evidence type="ECO:0000256" key="5">
    <source>
        <dbReference type="SAM" id="SignalP"/>
    </source>
</evidence>
<feature type="signal peptide" evidence="5">
    <location>
        <begin position="1"/>
        <end position="20"/>
    </location>
</feature>
<feature type="compositionally biased region" description="Polar residues" evidence="4">
    <location>
        <begin position="330"/>
        <end position="347"/>
    </location>
</feature>
<dbReference type="CDD" id="cd00118">
    <property type="entry name" value="LysM"/>
    <property type="match status" value="2"/>
</dbReference>
<dbReference type="Pfam" id="PF01476">
    <property type="entry name" value="LysM"/>
    <property type="match status" value="1"/>
</dbReference>
<proteinExistence type="inferred from homology"/>
<evidence type="ECO:0000256" key="3">
    <source>
        <dbReference type="ARBA" id="ARBA00044955"/>
    </source>
</evidence>
<feature type="domain" description="LysM" evidence="6">
    <location>
        <begin position="276"/>
        <end position="322"/>
    </location>
</feature>
<evidence type="ECO:0000313" key="7">
    <source>
        <dbReference type="EMBL" id="KAH7038274.1"/>
    </source>
</evidence>
<organism evidence="7 8">
    <name type="scientific">Microdochium trichocladiopsis</name>
    <dbReference type="NCBI Taxonomy" id="1682393"/>
    <lineage>
        <taxon>Eukaryota</taxon>
        <taxon>Fungi</taxon>
        <taxon>Dikarya</taxon>
        <taxon>Ascomycota</taxon>
        <taxon>Pezizomycotina</taxon>
        <taxon>Sordariomycetes</taxon>
        <taxon>Xylariomycetidae</taxon>
        <taxon>Xylariales</taxon>
        <taxon>Microdochiaceae</taxon>
        <taxon>Microdochium</taxon>
    </lineage>
</organism>
<keyword evidence="2" id="KW-0843">Virulence</keyword>
<dbReference type="PANTHER" id="PTHR34997:SF1">
    <property type="entry name" value="PEPTIDOGLYCAN-BINDING LYSIN DOMAIN"/>
    <property type="match status" value="1"/>
</dbReference>
<dbReference type="PROSITE" id="PS51782">
    <property type="entry name" value="LYSM"/>
    <property type="match status" value="2"/>
</dbReference>
<dbReference type="Proteomes" id="UP000756346">
    <property type="component" value="Unassembled WGS sequence"/>
</dbReference>
<dbReference type="InterPro" id="IPR052210">
    <property type="entry name" value="LysM1-like"/>
</dbReference>
<evidence type="ECO:0000256" key="4">
    <source>
        <dbReference type="SAM" id="MobiDB-lite"/>
    </source>
</evidence>
<keyword evidence="5" id="KW-0732">Signal</keyword>
<name>A0A9P8YHX7_9PEZI</name>
<dbReference type="SMART" id="SM00257">
    <property type="entry name" value="LysM"/>
    <property type="match status" value="2"/>
</dbReference>
<dbReference type="RefSeq" id="XP_046017395.1">
    <property type="nucleotide sequence ID" value="XM_046158205.1"/>
</dbReference>
<feature type="domain" description="LysM" evidence="6">
    <location>
        <begin position="456"/>
        <end position="502"/>
    </location>
</feature>
<protein>
    <recommendedName>
        <fullName evidence="6">LysM domain-containing protein</fullName>
    </recommendedName>
</protein>
<sequence length="590" mass="62826">MYSIRTLLVASAALLPAVNADVQLLQFNATSGIPSTCLSVLTQTVACTDQLIHVAEVGMPGIKAYFEAGDLQSLCVATCTTALTTWQRRVVGACANVRIPTERGTQRLVAALAEEFVEAYSSACLKDKSGAFCNVVLGKAAGINPIAQNPTATPDPSVGCHTCLLSILQTQLGMPLVATEPVIRSAFSIITSACKASGWTTATPASTAWEIPASTTTSPPTCQGTTVPVSGQTCQQVAMARGISTSRLLTANNLAAGCYQFPTSGNLCIPSSAVCKPYIVKEGDTCVSVAKGLGKSATQVISWNPELGVDCNNLKSLVGSVICTSNPGGTWVNPNPHQPSQSTTARPTDNIGMTPITNLPMPTNVGWNQTIKYADYAPGSRKDCEFYVQGPVLIDWRNDKYTSSCEDVAKAYGVSTDNFKTWNPSLKTNCTLSSQYQYCAVLGYEVADDPTEYCSKYVLAEAGYSCYDMAALNGVEFEQFALWNPSLGDKCADFKPGLAYCVKVWHYRQPGIVSNCNQLVAANNTEWTSNPCQIIETKFGISHARFVAWNPAVQSDCRGLYLGYDYCVSIPGYKPTYTTPSIAAATGASA</sequence>
<keyword evidence="1" id="KW-0147">Chitin-binding</keyword>
<comment type="caution">
    <text evidence="7">The sequence shown here is derived from an EMBL/GenBank/DDBJ whole genome shotgun (WGS) entry which is preliminary data.</text>
</comment>
<dbReference type="OrthoDB" id="5985073at2759"/>
<dbReference type="Gene3D" id="3.10.350.10">
    <property type="entry name" value="LysM domain"/>
    <property type="match status" value="4"/>
</dbReference>
<dbReference type="EMBL" id="JAGTJQ010000002">
    <property type="protein sequence ID" value="KAH7038274.1"/>
    <property type="molecule type" value="Genomic_DNA"/>
</dbReference>
<dbReference type="AlphaFoldDB" id="A0A9P8YHX7"/>
<accession>A0A9P8YHX7</accession>
<dbReference type="SUPFAM" id="SSF54106">
    <property type="entry name" value="LysM domain"/>
    <property type="match status" value="1"/>
</dbReference>
<evidence type="ECO:0000313" key="8">
    <source>
        <dbReference type="Proteomes" id="UP000756346"/>
    </source>
</evidence>
<feature type="chain" id="PRO_5040119344" description="LysM domain-containing protein" evidence="5">
    <location>
        <begin position="21"/>
        <end position="590"/>
    </location>
</feature>
<dbReference type="InterPro" id="IPR018392">
    <property type="entry name" value="LysM"/>
</dbReference>
<gene>
    <name evidence="7" type="ORF">B0I36DRAFT_359860</name>
</gene>
<dbReference type="GO" id="GO:0008061">
    <property type="term" value="F:chitin binding"/>
    <property type="evidence" value="ECO:0007669"/>
    <property type="project" value="UniProtKB-KW"/>
</dbReference>
<dbReference type="GeneID" id="70187751"/>
<dbReference type="PANTHER" id="PTHR34997">
    <property type="entry name" value="AM15"/>
    <property type="match status" value="1"/>
</dbReference>
<comment type="similarity">
    <text evidence="3">Belongs to the secreted LysM effector family.</text>
</comment>
<feature type="region of interest" description="Disordered" evidence="4">
    <location>
        <begin position="330"/>
        <end position="349"/>
    </location>
</feature>
<keyword evidence="8" id="KW-1185">Reference proteome</keyword>
<dbReference type="InterPro" id="IPR036779">
    <property type="entry name" value="LysM_dom_sf"/>
</dbReference>
<reference evidence="7" key="1">
    <citation type="journal article" date="2021" name="Nat. Commun.">
        <title>Genetic determinants of endophytism in the Arabidopsis root mycobiome.</title>
        <authorList>
            <person name="Mesny F."/>
            <person name="Miyauchi S."/>
            <person name="Thiergart T."/>
            <person name="Pickel B."/>
            <person name="Atanasova L."/>
            <person name="Karlsson M."/>
            <person name="Huettel B."/>
            <person name="Barry K.W."/>
            <person name="Haridas S."/>
            <person name="Chen C."/>
            <person name="Bauer D."/>
            <person name="Andreopoulos W."/>
            <person name="Pangilinan J."/>
            <person name="LaButti K."/>
            <person name="Riley R."/>
            <person name="Lipzen A."/>
            <person name="Clum A."/>
            <person name="Drula E."/>
            <person name="Henrissat B."/>
            <person name="Kohler A."/>
            <person name="Grigoriev I.V."/>
            <person name="Martin F.M."/>
            <person name="Hacquard S."/>
        </authorList>
    </citation>
    <scope>NUCLEOTIDE SEQUENCE</scope>
    <source>
        <strain evidence="7">MPI-CAGE-CH-0230</strain>
    </source>
</reference>
<evidence type="ECO:0000256" key="2">
    <source>
        <dbReference type="ARBA" id="ARBA00023026"/>
    </source>
</evidence>
<evidence type="ECO:0000259" key="6">
    <source>
        <dbReference type="PROSITE" id="PS51782"/>
    </source>
</evidence>
<evidence type="ECO:0000256" key="1">
    <source>
        <dbReference type="ARBA" id="ARBA00022669"/>
    </source>
</evidence>